<feature type="transmembrane region" description="Helical" evidence="1">
    <location>
        <begin position="33"/>
        <end position="53"/>
    </location>
</feature>
<evidence type="ECO:0000256" key="1">
    <source>
        <dbReference type="SAM" id="Phobius"/>
    </source>
</evidence>
<dbReference type="Proteomes" id="UP000392064">
    <property type="component" value="Chromosome"/>
</dbReference>
<gene>
    <name evidence="2" type="ORF">GEV26_06170</name>
</gene>
<dbReference type="EMBL" id="CP045737">
    <property type="protein sequence ID" value="QGG40977.1"/>
    <property type="molecule type" value="Genomic_DNA"/>
</dbReference>
<keyword evidence="1" id="KW-0812">Transmembrane</keyword>
<dbReference type="KEGG" id="aef:GEV26_06170"/>
<accession>A0A5Q2MCZ8</accession>
<evidence type="ECO:0000313" key="3">
    <source>
        <dbReference type="Proteomes" id="UP000392064"/>
    </source>
</evidence>
<name>A0A5Q2MCZ8_9ACTN</name>
<keyword evidence="3" id="KW-1185">Reference proteome</keyword>
<protein>
    <submittedName>
        <fullName evidence="2">Uncharacterized protein</fullName>
    </submittedName>
</protein>
<organism evidence="2 3">
    <name type="scientific">Aeromicrobium yanjiei</name>
    <dbReference type="NCBI Taxonomy" id="2662028"/>
    <lineage>
        <taxon>Bacteria</taxon>
        <taxon>Bacillati</taxon>
        <taxon>Actinomycetota</taxon>
        <taxon>Actinomycetes</taxon>
        <taxon>Propionibacteriales</taxon>
        <taxon>Nocardioidaceae</taxon>
        <taxon>Aeromicrobium</taxon>
    </lineage>
</organism>
<evidence type="ECO:0000313" key="2">
    <source>
        <dbReference type="EMBL" id="QGG40977.1"/>
    </source>
</evidence>
<dbReference type="AlphaFoldDB" id="A0A5Q2MCZ8"/>
<dbReference type="RefSeq" id="WP_153652246.1">
    <property type="nucleotide sequence ID" value="NZ_CP045737.1"/>
</dbReference>
<keyword evidence="1" id="KW-1133">Transmembrane helix</keyword>
<keyword evidence="1" id="KW-0472">Membrane</keyword>
<proteinExistence type="predicted"/>
<reference evidence="2 3" key="1">
    <citation type="submission" date="2019-11" db="EMBL/GenBank/DDBJ databases">
        <authorList>
            <person name="Li J."/>
        </authorList>
    </citation>
    <scope>NUCLEOTIDE SEQUENCE [LARGE SCALE GENOMIC DNA]</scope>
    <source>
        <strain evidence="2 3">MF47</strain>
    </source>
</reference>
<sequence>MLSYMARQSVFFYPLSVAALVVAAGYCAVTGRWGLVAGIVMLAVFSWFQHLIAQGWIRAGEDKDISEWLRQNPDYEPDSDGSVPE</sequence>